<dbReference type="InterPro" id="IPR013154">
    <property type="entry name" value="ADH-like_N"/>
</dbReference>
<protein>
    <submittedName>
        <fullName evidence="3">Threonine dehydrogenase-like Zn-dependent dehydrogenase</fullName>
    </submittedName>
</protein>
<evidence type="ECO:0000313" key="4">
    <source>
        <dbReference type="Proteomes" id="UP001242480"/>
    </source>
</evidence>
<proteinExistence type="predicted"/>
<sequence>MGAGPANRWWPLSGAGLEHFGRDGGWIEGEVPKPGAGDLLAGVEAVTICASDAKMVRLGADYPLFGGRDLAREPVCLGHELALRVDEPGSGVDPGLRPGTRIGVQPDVYKHGRRSCIGVTRPGGMADRILLDAEVLQSDDGPLVFPVPAPLSRAATALLEPLGCIEGAFRPWGRDAVRPGGRLVVLCADPRAGWMLDAPLPAGTIDLVGLDEPAWRAAGGPATGRIRSLGLDEALADAGPVDDCLVLGPVDPRAVGRVYDRLASGGTFTWLSPVVVEPGVPADLAHFHYGKLTQRGARSLRLSEAWARPIRCDYRPGGRLLLFGASGAMGRMHLMRAIEAAEGPAAIVALARRADKLAALVAELRPLAEARRLALHAVASDGPDWQAELAALAPGGFDDVVVVAPGDEPMRRAIPFLARNGLLIGFAGTRAGEVVDLPLGRLVTDGISITASSGSTVSDQQAVIRRILQGTLTPERLIAAVGGFPAMRDGVRAVLEGRFSGKVMIMPALDWPLMSLAELFEAHPQLRSLAGPGQSWSKAIEDTVLDG</sequence>
<accession>A0ABU0J6H7</accession>
<dbReference type="SUPFAM" id="SSF51735">
    <property type="entry name" value="NAD(P)-binding Rossmann-fold domains"/>
    <property type="match status" value="1"/>
</dbReference>
<gene>
    <name evidence="3" type="ORF">QO011_002885</name>
</gene>
<dbReference type="InterPro" id="IPR011032">
    <property type="entry name" value="GroES-like_sf"/>
</dbReference>
<reference evidence="3 4" key="1">
    <citation type="submission" date="2023-07" db="EMBL/GenBank/DDBJ databases">
        <title>Genomic Encyclopedia of Type Strains, Phase IV (KMG-IV): sequencing the most valuable type-strain genomes for metagenomic binning, comparative biology and taxonomic classification.</title>
        <authorList>
            <person name="Goeker M."/>
        </authorList>
    </citation>
    <scope>NUCLEOTIDE SEQUENCE [LARGE SCALE GENOMIC DNA]</scope>
    <source>
        <strain evidence="3 4">DSM 19619</strain>
    </source>
</reference>
<dbReference type="InterPro" id="IPR036291">
    <property type="entry name" value="NAD(P)-bd_dom_sf"/>
</dbReference>
<dbReference type="Gene3D" id="3.90.180.10">
    <property type="entry name" value="Medium-chain alcohol dehydrogenases, catalytic domain"/>
    <property type="match status" value="2"/>
</dbReference>
<comment type="caution">
    <text evidence="3">The sequence shown here is derived from an EMBL/GenBank/DDBJ whole genome shotgun (WGS) entry which is preliminary data.</text>
</comment>
<evidence type="ECO:0000259" key="2">
    <source>
        <dbReference type="Pfam" id="PF08240"/>
    </source>
</evidence>
<organism evidence="3 4">
    <name type="scientific">Labrys wisconsinensis</name>
    <dbReference type="NCBI Taxonomy" id="425677"/>
    <lineage>
        <taxon>Bacteria</taxon>
        <taxon>Pseudomonadati</taxon>
        <taxon>Pseudomonadota</taxon>
        <taxon>Alphaproteobacteria</taxon>
        <taxon>Hyphomicrobiales</taxon>
        <taxon>Xanthobacteraceae</taxon>
        <taxon>Labrys</taxon>
    </lineage>
</organism>
<dbReference type="RefSeq" id="WP_307273026.1">
    <property type="nucleotide sequence ID" value="NZ_JAUSVX010000004.1"/>
</dbReference>
<evidence type="ECO:0000256" key="1">
    <source>
        <dbReference type="ARBA" id="ARBA00023002"/>
    </source>
</evidence>
<keyword evidence="4" id="KW-1185">Reference proteome</keyword>
<dbReference type="EMBL" id="JAUSVX010000004">
    <property type="protein sequence ID" value="MDQ0469869.1"/>
    <property type="molecule type" value="Genomic_DNA"/>
</dbReference>
<dbReference type="Pfam" id="PF08240">
    <property type="entry name" value="ADH_N"/>
    <property type="match status" value="1"/>
</dbReference>
<dbReference type="PANTHER" id="PTHR43401">
    <property type="entry name" value="L-THREONINE 3-DEHYDROGENASE"/>
    <property type="match status" value="1"/>
</dbReference>
<dbReference type="SUPFAM" id="SSF50129">
    <property type="entry name" value="GroES-like"/>
    <property type="match status" value="1"/>
</dbReference>
<dbReference type="PANTHER" id="PTHR43401:SF2">
    <property type="entry name" value="L-THREONINE 3-DEHYDROGENASE"/>
    <property type="match status" value="1"/>
</dbReference>
<feature type="domain" description="Alcohol dehydrogenase-like N-terminal" evidence="2">
    <location>
        <begin position="35"/>
        <end position="134"/>
    </location>
</feature>
<dbReference type="Proteomes" id="UP001242480">
    <property type="component" value="Unassembled WGS sequence"/>
</dbReference>
<evidence type="ECO:0000313" key="3">
    <source>
        <dbReference type="EMBL" id="MDQ0469869.1"/>
    </source>
</evidence>
<keyword evidence="1" id="KW-0560">Oxidoreductase</keyword>
<dbReference type="InterPro" id="IPR050129">
    <property type="entry name" value="Zn_alcohol_dh"/>
</dbReference>
<name>A0ABU0J6H7_9HYPH</name>